<dbReference type="Proteomes" id="UP001154078">
    <property type="component" value="Chromosome 9"/>
</dbReference>
<dbReference type="SUPFAM" id="SSF48371">
    <property type="entry name" value="ARM repeat"/>
    <property type="match status" value="1"/>
</dbReference>
<evidence type="ECO:0000313" key="6">
    <source>
        <dbReference type="EMBL" id="CAH0564818.1"/>
    </source>
</evidence>
<dbReference type="EMBL" id="OV121140">
    <property type="protein sequence ID" value="CAH0564818.1"/>
    <property type="molecule type" value="Genomic_DNA"/>
</dbReference>
<proteinExistence type="inferred from homology"/>
<feature type="compositionally biased region" description="Acidic residues" evidence="4">
    <location>
        <begin position="287"/>
        <end position="309"/>
    </location>
</feature>
<dbReference type="PANTHER" id="PTHR18034">
    <property type="entry name" value="CELL CYCLE CONTROL PROTEIN CWF22-RELATED"/>
    <property type="match status" value="1"/>
</dbReference>
<keyword evidence="3" id="KW-0539">Nucleus</keyword>
<feature type="compositionally biased region" description="Basic and acidic residues" evidence="4">
    <location>
        <begin position="32"/>
        <end position="61"/>
    </location>
</feature>
<dbReference type="GO" id="GO:0042274">
    <property type="term" value="P:ribosomal small subunit biogenesis"/>
    <property type="evidence" value="ECO:0007669"/>
    <property type="project" value="TreeGrafter"/>
</dbReference>
<dbReference type="InterPro" id="IPR050781">
    <property type="entry name" value="CWC22_splicing_factor"/>
</dbReference>
<feature type="compositionally biased region" description="Basic and acidic residues" evidence="4">
    <location>
        <begin position="86"/>
        <end position="103"/>
    </location>
</feature>
<comment type="similarity">
    <text evidence="2">Belongs to the CWC22 family.</text>
</comment>
<evidence type="ECO:0000259" key="5">
    <source>
        <dbReference type="PROSITE" id="PS51366"/>
    </source>
</evidence>
<dbReference type="Gene3D" id="1.25.40.180">
    <property type="match status" value="1"/>
</dbReference>
<evidence type="ECO:0000256" key="4">
    <source>
        <dbReference type="SAM" id="MobiDB-lite"/>
    </source>
</evidence>
<protein>
    <recommendedName>
        <fullName evidence="5">MI domain-containing protein</fullName>
    </recommendedName>
</protein>
<feature type="region of interest" description="Disordered" evidence="4">
    <location>
        <begin position="183"/>
        <end position="322"/>
    </location>
</feature>
<organism evidence="6 7">
    <name type="scientific">Brassicogethes aeneus</name>
    <name type="common">Rape pollen beetle</name>
    <name type="synonym">Meligethes aeneus</name>
    <dbReference type="NCBI Taxonomy" id="1431903"/>
    <lineage>
        <taxon>Eukaryota</taxon>
        <taxon>Metazoa</taxon>
        <taxon>Ecdysozoa</taxon>
        <taxon>Arthropoda</taxon>
        <taxon>Hexapoda</taxon>
        <taxon>Insecta</taxon>
        <taxon>Pterygota</taxon>
        <taxon>Neoptera</taxon>
        <taxon>Endopterygota</taxon>
        <taxon>Coleoptera</taxon>
        <taxon>Polyphaga</taxon>
        <taxon>Cucujiformia</taxon>
        <taxon>Nitidulidae</taxon>
        <taxon>Meligethinae</taxon>
        <taxon>Brassicogethes</taxon>
    </lineage>
</organism>
<evidence type="ECO:0000256" key="2">
    <source>
        <dbReference type="ARBA" id="ARBA00006856"/>
    </source>
</evidence>
<dbReference type="PROSITE" id="PS51366">
    <property type="entry name" value="MI"/>
    <property type="match status" value="1"/>
</dbReference>
<dbReference type="PANTHER" id="PTHR18034:SF4">
    <property type="entry name" value="NUCLEOLAR MIF4G DOMAIN-CONTAINING PROTEIN 1"/>
    <property type="match status" value="1"/>
</dbReference>
<evidence type="ECO:0000256" key="3">
    <source>
        <dbReference type="ARBA" id="ARBA00023242"/>
    </source>
</evidence>
<accession>A0A9P0FNZ6</accession>
<dbReference type="GO" id="GO:0003723">
    <property type="term" value="F:RNA binding"/>
    <property type="evidence" value="ECO:0007669"/>
    <property type="project" value="InterPro"/>
</dbReference>
<dbReference type="OrthoDB" id="10260961at2759"/>
<comment type="subcellular location">
    <subcellularLocation>
        <location evidence="1">Nucleus</location>
        <location evidence="1">Nucleolus</location>
    </subcellularLocation>
</comment>
<dbReference type="Pfam" id="PF02854">
    <property type="entry name" value="MIF4G"/>
    <property type="match status" value="1"/>
</dbReference>
<keyword evidence="7" id="KW-1185">Reference proteome</keyword>
<evidence type="ECO:0000256" key="1">
    <source>
        <dbReference type="ARBA" id="ARBA00004604"/>
    </source>
</evidence>
<evidence type="ECO:0000313" key="7">
    <source>
        <dbReference type="Proteomes" id="UP001154078"/>
    </source>
</evidence>
<feature type="compositionally biased region" description="Basic and acidic residues" evidence="4">
    <location>
        <begin position="273"/>
        <end position="286"/>
    </location>
</feature>
<dbReference type="Pfam" id="PF02847">
    <property type="entry name" value="MA3"/>
    <property type="match status" value="1"/>
</dbReference>
<reference evidence="6" key="1">
    <citation type="submission" date="2021-12" db="EMBL/GenBank/DDBJ databases">
        <authorList>
            <person name="King R."/>
        </authorList>
    </citation>
    <scope>NUCLEOTIDE SEQUENCE</scope>
</reference>
<name>A0A9P0FNZ6_BRAAE</name>
<feature type="domain" description="MI" evidence="5">
    <location>
        <begin position="660"/>
        <end position="776"/>
    </location>
</feature>
<dbReference type="FunFam" id="1.25.40.180:FF:000032">
    <property type="entry name" value="Nucleolar MIF4G domain-containing protein 1"/>
    <property type="match status" value="1"/>
</dbReference>
<feature type="compositionally biased region" description="Basic residues" evidence="4">
    <location>
        <begin position="1"/>
        <end position="31"/>
    </location>
</feature>
<dbReference type="InterPro" id="IPR003890">
    <property type="entry name" value="MIF4G-like_typ-3"/>
</dbReference>
<sequence>MGLKSRKPKVKNEKKSRKVLRKEKRKEKKIKRNDYYSKKNVKMEENEGKNNEKALKNDGKAKNVTNKNSPTKNNTSNNKGLSAEQQRAKEKNQQKNLQREMTKQRKKQLLEANVMEDRNIKKLEKQLKLNKRKGKGVPKSFDTDGLGYLLEVCDGDNMKGVAETEKELMDANDDFDEDFALMTGKEVEKPKKNKKKNKMKNDAFKENSEDEELEINEDDEDNSDFEALLNEDDESDLDIEDFSGNDDDDDLMGEEEEIKEPKSKNNNKRKHSGEKAPKDKKVRFTEDPESFEESESSENENEELEENSDTEEKKTNPDGTWEDIYGRLRAKDGSVVMTNEQKYIPPAIRAKMEAGMSESDKKRNEKLSRLRKQIKGLLNRLAEGNMHNIASQIEDLYMNNSRNDMNDTLTSLIMESLVSNVLTPERLMMEHVLLIVILHANVGTEIGAHFLQTVARKFDEYHKNDHPVENKSLDNIVIIISQLYNFKMFDSKLVYEVLEKLSDNFEEKDVECILHVLKAVGFNLRKDDPIALKNLILKLQKQAASATEATKDNARVKFMLDILLAIKNNNVTKIPNYDTTYSEHLKKIMKGFIRKGNYVTQLNITLEDLLKADERGRWWVVGSAWSGNLTENAEKSQKVKTDGFSEKLLELAAKQRMNTDTRRSIFCIIMAAEDYLDAFEKLLKLGLKNQQEREIVHVILHCCLHEKNYNPYYSVLAQKFCEYDRKYQMTIKYSVWHKLKVLNDHSGSQISNLAKLLTHLFIEKGLPISTLKIVQFSELDKITLRFIRQILLGILLHHDLESVQGVFEKVAQSEKLKMFRESLRLFIHHFLLRNLKADTIGEVQKSLLESRAKMVEKILMAKEGKVRF</sequence>
<feature type="region of interest" description="Disordered" evidence="4">
    <location>
        <begin position="1"/>
        <end position="113"/>
    </location>
</feature>
<feature type="compositionally biased region" description="Acidic residues" evidence="4">
    <location>
        <begin position="208"/>
        <end position="258"/>
    </location>
</feature>
<dbReference type="SMART" id="SM00544">
    <property type="entry name" value="MA3"/>
    <property type="match status" value="1"/>
</dbReference>
<dbReference type="SMART" id="SM00543">
    <property type="entry name" value="MIF4G"/>
    <property type="match status" value="1"/>
</dbReference>
<dbReference type="InterPro" id="IPR003891">
    <property type="entry name" value="Initiation_fac_eIF4g_MI"/>
</dbReference>
<dbReference type="InterPro" id="IPR016024">
    <property type="entry name" value="ARM-type_fold"/>
</dbReference>
<feature type="compositionally biased region" description="Low complexity" evidence="4">
    <location>
        <begin position="62"/>
        <end position="79"/>
    </location>
</feature>
<dbReference type="AlphaFoldDB" id="A0A9P0FNZ6"/>
<dbReference type="GO" id="GO:0005730">
    <property type="term" value="C:nucleolus"/>
    <property type="evidence" value="ECO:0007669"/>
    <property type="project" value="UniProtKB-SubCell"/>
</dbReference>
<gene>
    <name evidence="6" type="ORF">MELIAE_LOCUS13274</name>
</gene>